<keyword evidence="1" id="KW-0732">Signal</keyword>
<dbReference type="SMART" id="SM00287">
    <property type="entry name" value="SH3b"/>
    <property type="match status" value="1"/>
</dbReference>
<protein>
    <recommendedName>
        <fullName evidence="2">SH3b domain-containing protein</fullName>
    </recommendedName>
</protein>
<organism evidence="3 4">
    <name type="scientific">Adhaeribacter aerolatus</name>
    <dbReference type="NCBI Taxonomy" id="670289"/>
    <lineage>
        <taxon>Bacteria</taxon>
        <taxon>Pseudomonadati</taxon>
        <taxon>Bacteroidota</taxon>
        <taxon>Cytophagia</taxon>
        <taxon>Cytophagales</taxon>
        <taxon>Hymenobacteraceae</taxon>
        <taxon>Adhaeribacter</taxon>
    </lineage>
</organism>
<feature type="chain" id="PRO_5021895120" description="SH3b domain-containing protein" evidence="1">
    <location>
        <begin position="20"/>
        <end position="102"/>
    </location>
</feature>
<reference evidence="3 4" key="1">
    <citation type="submission" date="2019-07" db="EMBL/GenBank/DDBJ databases">
        <title>Whole genome shotgun sequence of Adhaeribacter aerolatus NBRC 106133.</title>
        <authorList>
            <person name="Hosoyama A."/>
            <person name="Uohara A."/>
            <person name="Ohji S."/>
            <person name="Ichikawa N."/>
        </authorList>
    </citation>
    <scope>NUCLEOTIDE SEQUENCE [LARGE SCALE GENOMIC DNA]</scope>
    <source>
        <strain evidence="3 4">NBRC 106133</strain>
    </source>
</reference>
<dbReference type="InterPro" id="IPR003646">
    <property type="entry name" value="SH3-like_bac-type"/>
</dbReference>
<feature type="signal peptide" evidence="1">
    <location>
        <begin position="1"/>
        <end position="19"/>
    </location>
</feature>
<gene>
    <name evidence="3" type="ORF">AAE02nite_32890</name>
</gene>
<feature type="domain" description="SH3b" evidence="2">
    <location>
        <begin position="23"/>
        <end position="85"/>
    </location>
</feature>
<dbReference type="Proteomes" id="UP000321532">
    <property type="component" value="Unassembled WGS sequence"/>
</dbReference>
<name>A0A512B0Y5_9BACT</name>
<dbReference type="OrthoDB" id="894232at2"/>
<dbReference type="Gene3D" id="2.30.30.40">
    <property type="entry name" value="SH3 Domains"/>
    <property type="match status" value="1"/>
</dbReference>
<dbReference type="SUPFAM" id="SSF50044">
    <property type="entry name" value="SH3-domain"/>
    <property type="match status" value="1"/>
</dbReference>
<sequence length="102" mass="11257">MKKLIFTLALLIQTALVFAAGPAQTASVSYDNVKMYRQAGTSTEVLRALKSTDQLAVIRKHNANWTIVTVNGQVGYVLSSELTMNKNVRNIAMNKPARKNTF</sequence>
<dbReference type="RefSeq" id="WP_146899998.1">
    <property type="nucleotide sequence ID" value="NZ_BJYS01000025.1"/>
</dbReference>
<proteinExistence type="predicted"/>
<dbReference type="InterPro" id="IPR036028">
    <property type="entry name" value="SH3-like_dom_sf"/>
</dbReference>
<dbReference type="Pfam" id="PF08239">
    <property type="entry name" value="SH3_3"/>
    <property type="match status" value="1"/>
</dbReference>
<evidence type="ECO:0000313" key="4">
    <source>
        <dbReference type="Proteomes" id="UP000321532"/>
    </source>
</evidence>
<accession>A0A512B0Y5</accession>
<keyword evidence="4" id="KW-1185">Reference proteome</keyword>
<dbReference type="EMBL" id="BJYS01000025">
    <property type="protein sequence ID" value="GEO05625.1"/>
    <property type="molecule type" value="Genomic_DNA"/>
</dbReference>
<evidence type="ECO:0000313" key="3">
    <source>
        <dbReference type="EMBL" id="GEO05625.1"/>
    </source>
</evidence>
<evidence type="ECO:0000256" key="1">
    <source>
        <dbReference type="SAM" id="SignalP"/>
    </source>
</evidence>
<comment type="caution">
    <text evidence="3">The sequence shown here is derived from an EMBL/GenBank/DDBJ whole genome shotgun (WGS) entry which is preliminary data.</text>
</comment>
<dbReference type="AlphaFoldDB" id="A0A512B0Y5"/>
<evidence type="ECO:0000259" key="2">
    <source>
        <dbReference type="SMART" id="SM00287"/>
    </source>
</evidence>